<comment type="subcellular location">
    <subcellularLocation>
        <location evidence="2">Cytoplasm</location>
    </subcellularLocation>
</comment>
<evidence type="ECO:0000259" key="14">
    <source>
        <dbReference type="PROSITE" id="PS50020"/>
    </source>
</evidence>
<dbReference type="InterPro" id="IPR035983">
    <property type="entry name" value="Hect_E3_ubiquitin_ligase"/>
</dbReference>
<dbReference type="CDD" id="cd00078">
    <property type="entry name" value="HECTc"/>
    <property type="match status" value="1"/>
</dbReference>
<dbReference type="InterPro" id="IPR000008">
    <property type="entry name" value="C2_dom"/>
</dbReference>
<feature type="compositionally biased region" description="Polar residues" evidence="12">
    <location>
        <begin position="320"/>
        <end position="331"/>
    </location>
</feature>
<keyword evidence="6 9" id="KW-0808">Transferase</keyword>
<organism evidence="16 17">
    <name type="scientific">Colletotrichum higginsianum</name>
    <dbReference type="NCBI Taxonomy" id="80884"/>
    <lineage>
        <taxon>Eukaryota</taxon>
        <taxon>Fungi</taxon>
        <taxon>Dikarya</taxon>
        <taxon>Ascomycota</taxon>
        <taxon>Pezizomycotina</taxon>
        <taxon>Sordariomycetes</taxon>
        <taxon>Hypocreomycetidae</taxon>
        <taxon>Glomerellales</taxon>
        <taxon>Glomerellaceae</taxon>
        <taxon>Colletotrichum</taxon>
        <taxon>Colletotrichum destructivum species complex</taxon>
    </lineage>
</organism>
<comment type="catalytic activity">
    <reaction evidence="1 9">
        <text>S-ubiquitinyl-[E2 ubiquitin-conjugating enzyme]-L-cysteine + [acceptor protein]-L-lysine = [E2 ubiquitin-conjugating enzyme]-L-cysteine + N(6)-ubiquitinyl-[acceptor protein]-L-lysine.</text>
        <dbReference type="EC" id="2.3.2.26"/>
    </reaction>
</comment>
<feature type="compositionally biased region" description="Low complexity" evidence="12">
    <location>
        <begin position="307"/>
        <end position="319"/>
    </location>
</feature>
<reference evidence="16 17" key="1">
    <citation type="journal article" date="2019" name="Genome Biol. Evol.">
        <title>Genomic Plasticity Mediated by Transposable Elements in the Plant Pathogenic Fungus Colletotrichum higginsianum.</title>
        <authorList>
            <person name="Tsushima A."/>
            <person name="Gan P."/>
            <person name="Kumakura N."/>
            <person name="Narusaka M."/>
            <person name="Takano Y."/>
            <person name="Narusaka Y."/>
            <person name="Shirasu K."/>
        </authorList>
    </citation>
    <scope>NUCLEOTIDE SEQUENCE [LARGE SCALE GENOMIC DNA]</scope>
    <source>
        <strain evidence="16 17">MAFF305635-RFP</strain>
    </source>
</reference>
<feature type="domain" description="HECT" evidence="15">
    <location>
        <begin position="481"/>
        <end position="815"/>
    </location>
</feature>
<dbReference type="EMBL" id="MWPZ01000008">
    <property type="protein sequence ID" value="TIC92848.1"/>
    <property type="molecule type" value="Genomic_DNA"/>
</dbReference>
<dbReference type="PROSITE" id="PS50004">
    <property type="entry name" value="C2"/>
    <property type="match status" value="1"/>
</dbReference>
<keyword evidence="5" id="KW-0963">Cytoplasm</keyword>
<comment type="caution">
    <text evidence="16">The sequence shown here is derived from an EMBL/GenBank/DDBJ whole genome shotgun (WGS) entry which is preliminary data.</text>
</comment>
<evidence type="ECO:0000256" key="4">
    <source>
        <dbReference type="ARBA" id="ARBA00010334"/>
    </source>
</evidence>
<dbReference type="Gene3D" id="3.30.2410.10">
    <property type="entry name" value="Hect, E3 ligase catalytic domain"/>
    <property type="match status" value="1"/>
</dbReference>
<dbReference type="SUPFAM" id="SSF49562">
    <property type="entry name" value="C2 domain (Calcium/lipid-binding domain, CaLB)"/>
    <property type="match status" value="1"/>
</dbReference>
<dbReference type="PROSITE" id="PS50237">
    <property type="entry name" value="HECT"/>
    <property type="match status" value="1"/>
</dbReference>
<evidence type="ECO:0000256" key="11">
    <source>
        <dbReference type="PROSITE-ProRule" id="PRU00104"/>
    </source>
</evidence>
<dbReference type="PANTHER" id="PTHR11254:SF440">
    <property type="entry name" value="E3 UBIQUITIN-PROTEIN LIGASE NEDD-4"/>
    <property type="match status" value="1"/>
</dbReference>
<feature type="domain" description="C2" evidence="13">
    <location>
        <begin position="1"/>
        <end position="119"/>
    </location>
</feature>
<dbReference type="SUPFAM" id="SSF51045">
    <property type="entry name" value="WW domain"/>
    <property type="match status" value="3"/>
</dbReference>
<dbReference type="Gene3D" id="3.30.2160.10">
    <property type="entry name" value="Hect, E3 ligase catalytic domain"/>
    <property type="match status" value="1"/>
</dbReference>
<dbReference type="UniPathway" id="UPA00143"/>
<feature type="compositionally biased region" description="Basic and acidic residues" evidence="12">
    <location>
        <begin position="274"/>
        <end position="299"/>
    </location>
</feature>
<evidence type="ECO:0000256" key="7">
    <source>
        <dbReference type="ARBA" id="ARBA00022737"/>
    </source>
</evidence>
<dbReference type="InterPro" id="IPR035892">
    <property type="entry name" value="C2_domain_sf"/>
</dbReference>
<dbReference type="AlphaFoldDB" id="A0A4T0VKM9"/>
<evidence type="ECO:0000256" key="1">
    <source>
        <dbReference type="ARBA" id="ARBA00000885"/>
    </source>
</evidence>
<dbReference type="GO" id="GO:0006511">
    <property type="term" value="P:ubiquitin-dependent protein catabolic process"/>
    <property type="evidence" value="ECO:0007669"/>
    <property type="project" value="InterPro"/>
</dbReference>
<evidence type="ECO:0000256" key="8">
    <source>
        <dbReference type="ARBA" id="ARBA00022786"/>
    </source>
</evidence>
<evidence type="ECO:0000259" key="15">
    <source>
        <dbReference type="PROSITE" id="PS50237"/>
    </source>
</evidence>
<accession>A0A4T0VKM9</accession>
<dbReference type="FunFam" id="2.60.40.150:FF:000074">
    <property type="entry name" value="E3 ubiquitin-protein ligase"/>
    <property type="match status" value="1"/>
</dbReference>
<evidence type="ECO:0000256" key="2">
    <source>
        <dbReference type="ARBA" id="ARBA00004496"/>
    </source>
</evidence>
<dbReference type="OrthoDB" id="8068875at2759"/>
<evidence type="ECO:0000256" key="5">
    <source>
        <dbReference type="ARBA" id="ARBA00022490"/>
    </source>
</evidence>
<dbReference type="EC" id="2.3.2.26" evidence="9"/>
<feature type="region of interest" description="Disordered" evidence="12">
    <location>
        <begin position="146"/>
        <end position="243"/>
    </location>
</feature>
<dbReference type="GO" id="GO:0005737">
    <property type="term" value="C:cytoplasm"/>
    <property type="evidence" value="ECO:0007669"/>
    <property type="project" value="UniProtKB-SubCell"/>
</dbReference>
<evidence type="ECO:0000256" key="12">
    <source>
        <dbReference type="SAM" id="MobiDB-lite"/>
    </source>
</evidence>
<dbReference type="InterPro" id="IPR001202">
    <property type="entry name" value="WW_dom"/>
</dbReference>
<keyword evidence="7" id="KW-0677">Repeat</keyword>
<evidence type="ECO:0000313" key="16">
    <source>
        <dbReference type="EMBL" id="TIC92848.1"/>
    </source>
</evidence>
<name>A0A4T0VKM9_9PEZI</name>
<gene>
    <name evidence="16" type="ORF">CH35J_010511</name>
</gene>
<feature type="region of interest" description="Disordered" evidence="12">
    <location>
        <begin position="265"/>
        <end position="335"/>
    </location>
</feature>
<dbReference type="PROSITE" id="PS01159">
    <property type="entry name" value="WW_DOMAIN_1"/>
    <property type="match status" value="3"/>
</dbReference>
<evidence type="ECO:0000256" key="6">
    <source>
        <dbReference type="ARBA" id="ARBA00022679"/>
    </source>
</evidence>
<feature type="compositionally biased region" description="Low complexity" evidence="12">
    <location>
        <begin position="151"/>
        <end position="162"/>
    </location>
</feature>
<dbReference type="InterPro" id="IPR024928">
    <property type="entry name" value="E3_ub_ligase_SMURF1"/>
</dbReference>
<feature type="compositionally biased region" description="Polar residues" evidence="12">
    <location>
        <begin position="163"/>
        <end position="172"/>
    </location>
</feature>
<feature type="active site" description="Glycyl thioester intermediate" evidence="10 11">
    <location>
        <position position="783"/>
    </location>
</feature>
<dbReference type="PIRSF" id="PIRSF001569">
    <property type="entry name" value="E3_ub_ligase_SMURF1"/>
    <property type="match status" value="1"/>
</dbReference>
<evidence type="ECO:0000256" key="9">
    <source>
        <dbReference type="PIRNR" id="PIRNR001569"/>
    </source>
</evidence>
<evidence type="ECO:0000259" key="13">
    <source>
        <dbReference type="PROSITE" id="PS50004"/>
    </source>
</evidence>
<dbReference type="GO" id="GO:0006886">
    <property type="term" value="P:intracellular protein transport"/>
    <property type="evidence" value="ECO:0007669"/>
    <property type="project" value="UniProtKB-ARBA"/>
</dbReference>
<dbReference type="SMART" id="SM00239">
    <property type="entry name" value="C2"/>
    <property type="match status" value="1"/>
</dbReference>
<dbReference type="PANTHER" id="PTHR11254">
    <property type="entry name" value="HECT DOMAIN UBIQUITIN-PROTEIN LIGASE"/>
    <property type="match status" value="1"/>
</dbReference>
<dbReference type="SMART" id="SM00456">
    <property type="entry name" value="WW"/>
    <property type="match status" value="3"/>
</dbReference>
<sequence>MSSSRNDAGQPNRKPNLRVTIIAADGLYKRDVFRFPDPFAVITVNGDQTKTTTAQKRTLNPYWNESFDLNVNEDTILAVQVFDQKKFKKKDQGFLGVINVRIGDVIELAPDADDQMLTRDLKKSTDNLVVHGKLIINLSTNLTTPARAGQASSSRPSLAPPAQGSSISTLSAPTADARPGSAMGAPNGGPTPGSQVNLPHRPASMTSNGPPPSANGAAAPARQSSTLSPFEDAQGRLPAGWERREDNLGRTYYVDHNTRTTSWNRPTVAGAVEQRNDREAATQVERQRHQNRTLPEDRTGANSPTLQAQQAAAAQNAQNSTMMHTGATSPGTGELPPGWEQRWTPEGRPYFVDHNTRTTTWVDPRRQQYIRMYGGQNNQNGTIQQQPVSQLGPLPSGWEMRLTNTARVYFVDHNTKTTTWDDPRLPSSLDQNVPQYKRDFRRKLIYFRSQPAMRILSGQCHIKVRRSHIFEDSFAEITRQSATDLKKRLMIKFDGEDGLDYGGLSREFFFLLSHEMFNPFYCLFEYSAHDNYTLQINPHSGINPEHLNYFKFIGRVVGLAIFHRRFLDAFFIGALYKMILGKSVVLADMEGVDADFHRSLQWMLDNDISGGILEQTFSTEDERFGVMTVEDLIPGGRDIDVTNENKKEYVDLMVKWRIEKRIAEQFQAFKDGFHELIPQDLVNVFDERELELLIGGIAEIDVDDWKKHTDYRGYTESDEVIQFFWQTIRSWDGEQKSRLLQFATGTSRIPVNGFKDLQGSDGPRRFTIEKAGEINNLPKAHTCFNRLDLPPYKSLEMLQQKLTIAVEETMGFGQE</sequence>
<dbReference type="GO" id="GO:0016567">
    <property type="term" value="P:protein ubiquitination"/>
    <property type="evidence" value="ECO:0007669"/>
    <property type="project" value="UniProtKB-UniPathway"/>
</dbReference>
<dbReference type="GO" id="GO:0061630">
    <property type="term" value="F:ubiquitin protein ligase activity"/>
    <property type="evidence" value="ECO:0007669"/>
    <property type="project" value="UniProtKB-EC"/>
</dbReference>
<keyword evidence="8 9" id="KW-0833">Ubl conjugation pathway</keyword>
<dbReference type="GO" id="GO:0072666">
    <property type="term" value="P:establishment of protein localization to vacuole"/>
    <property type="evidence" value="ECO:0007669"/>
    <property type="project" value="UniProtKB-ARBA"/>
</dbReference>
<evidence type="ECO:0000256" key="10">
    <source>
        <dbReference type="PIRSR" id="PIRSR001569-1"/>
    </source>
</evidence>
<dbReference type="CDD" id="cd00201">
    <property type="entry name" value="WW"/>
    <property type="match status" value="3"/>
</dbReference>
<protein>
    <recommendedName>
        <fullName evidence="9">E3 ubiquitin-protein ligase</fullName>
        <ecNumber evidence="9">2.3.2.26</ecNumber>
    </recommendedName>
</protein>
<dbReference type="Gene3D" id="2.60.40.150">
    <property type="entry name" value="C2 domain"/>
    <property type="match status" value="1"/>
</dbReference>
<dbReference type="GO" id="GO:0007034">
    <property type="term" value="P:vacuolar transport"/>
    <property type="evidence" value="ECO:0007669"/>
    <property type="project" value="UniProtKB-ARBA"/>
</dbReference>
<dbReference type="FunFam" id="3.30.2410.10:FF:000001">
    <property type="entry name" value="E3 ubiquitin-protein ligase NEDD4-like"/>
    <property type="match status" value="1"/>
</dbReference>
<dbReference type="SMART" id="SM00119">
    <property type="entry name" value="HECTc"/>
    <property type="match status" value="1"/>
</dbReference>
<dbReference type="FunFam" id="3.30.2160.10:FF:000001">
    <property type="entry name" value="E3 ubiquitin-protein ligase NEDD4-like"/>
    <property type="match status" value="1"/>
</dbReference>
<comment type="similarity">
    <text evidence="4">Belongs to the RSP5/NEDD4 family.</text>
</comment>
<evidence type="ECO:0000313" key="17">
    <source>
        <dbReference type="Proteomes" id="UP000305883"/>
    </source>
</evidence>
<dbReference type="FunFam" id="3.90.1750.10:FF:000005">
    <property type="entry name" value="E3 ubiquitin-protein ligase"/>
    <property type="match status" value="1"/>
</dbReference>
<dbReference type="InterPro" id="IPR000569">
    <property type="entry name" value="HECT_dom"/>
</dbReference>
<dbReference type="Gene3D" id="3.90.1750.10">
    <property type="entry name" value="Hect, E3 ligase catalytic domains"/>
    <property type="match status" value="1"/>
</dbReference>
<dbReference type="FunFam" id="2.20.70.10:FF:000017">
    <property type="entry name" value="E3 ubiquitin-protein ligase"/>
    <property type="match status" value="1"/>
</dbReference>
<dbReference type="Proteomes" id="UP000305883">
    <property type="component" value="Unassembled WGS sequence"/>
</dbReference>
<dbReference type="Gene3D" id="2.20.70.10">
    <property type="match status" value="2"/>
</dbReference>
<dbReference type="CDD" id="cd08382">
    <property type="entry name" value="C2_Smurf-like"/>
    <property type="match status" value="1"/>
</dbReference>
<dbReference type="Pfam" id="PF00168">
    <property type="entry name" value="C2"/>
    <property type="match status" value="1"/>
</dbReference>
<feature type="domain" description="WW" evidence="14">
    <location>
        <begin position="392"/>
        <end position="425"/>
    </location>
</feature>
<dbReference type="InterPro" id="IPR050409">
    <property type="entry name" value="E3_ubiq-protein_ligase"/>
</dbReference>
<dbReference type="Pfam" id="PF00397">
    <property type="entry name" value="WW"/>
    <property type="match status" value="3"/>
</dbReference>
<proteinExistence type="inferred from homology"/>
<dbReference type="Pfam" id="PF00632">
    <property type="entry name" value="HECT"/>
    <property type="match status" value="1"/>
</dbReference>
<feature type="domain" description="WW" evidence="14">
    <location>
        <begin position="333"/>
        <end position="366"/>
    </location>
</feature>
<dbReference type="FunFam" id="2.20.70.10:FF:000011">
    <property type="entry name" value="E3 ubiquitin-protein ligase"/>
    <property type="match status" value="1"/>
</dbReference>
<dbReference type="InterPro" id="IPR036020">
    <property type="entry name" value="WW_dom_sf"/>
</dbReference>
<dbReference type="SUPFAM" id="SSF56204">
    <property type="entry name" value="Hect, E3 ligase catalytic domain"/>
    <property type="match status" value="1"/>
</dbReference>
<comment type="pathway">
    <text evidence="3 9">Protein modification; protein ubiquitination.</text>
</comment>
<feature type="domain" description="WW" evidence="14">
    <location>
        <begin position="235"/>
        <end position="268"/>
    </location>
</feature>
<evidence type="ECO:0000256" key="3">
    <source>
        <dbReference type="ARBA" id="ARBA00004906"/>
    </source>
</evidence>
<dbReference type="PROSITE" id="PS50020">
    <property type="entry name" value="WW_DOMAIN_2"/>
    <property type="match status" value="3"/>
</dbReference>